<evidence type="ECO:0000256" key="3">
    <source>
        <dbReference type="ARBA" id="ARBA00011071"/>
    </source>
</evidence>
<evidence type="ECO:0000313" key="15">
    <source>
        <dbReference type="Proteomes" id="UP001652700"/>
    </source>
</evidence>
<comment type="pathway">
    <text evidence="2 13">Glycolipid biosynthesis; glycosylphosphatidylinositol-anchor biosynthesis.</text>
</comment>
<keyword evidence="7 13" id="KW-0812">Transmembrane</keyword>
<dbReference type="EnsemblMetazoa" id="XM_050662472.1">
    <property type="protein sequence ID" value="XP_050518429.1"/>
    <property type="gene ID" value="LOC126892773"/>
</dbReference>
<evidence type="ECO:0000256" key="9">
    <source>
        <dbReference type="ARBA" id="ARBA00022989"/>
    </source>
</evidence>
<dbReference type="EC" id="2.4.1.-" evidence="13"/>
<feature type="transmembrane region" description="Helical" evidence="13">
    <location>
        <begin position="420"/>
        <end position="442"/>
    </location>
</feature>
<organism evidence="14 15">
    <name type="scientific">Diabrotica virgifera virgifera</name>
    <name type="common">western corn rootworm</name>
    <dbReference type="NCBI Taxonomy" id="50390"/>
    <lineage>
        <taxon>Eukaryota</taxon>
        <taxon>Metazoa</taxon>
        <taxon>Ecdysozoa</taxon>
        <taxon>Arthropoda</taxon>
        <taxon>Hexapoda</taxon>
        <taxon>Insecta</taxon>
        <taxon>Pterygota</taxon>
        <taxon>Neoptera</taxon>
        <taxon>Endopterygota</taxon>
        <taxon>Coleoptera</taxon>
        <taxon>Polyphaga</taxon>
        <taxon>Cucujiformia</taxon>
        <taxon>Chrysomeloidea</taxon>
        <taxon>Chrysomelidae</taxon>
        <taxon>Galerucinae</taxon>
        <taxon>Diabroticina</taxon>
        <taxon>Diabroticites</taxon>
        <taxon>Diabrotica</taxon>
    </lineage>
</organism>
<feature type="transmembrane region" description="Helical" evidence="13">
    <location>
        <begin position="483"/>
        <end position="506"/>
    </location>
</feature>
<feature type="transmembrane region" description="Helical" evidence="13">
    <location>
        <begin position="229"/>
        <end position="248"/>
    </location>
</feature>
<accession>A0ABM5L7L7</accession>
<dbReference type="InterPro" id="IPR007704">
    <property type="entry name" value="PIG-M"/>
</dbReference>
<evidence type="ECO:0000256" key="11">
    <source>
        <dbReference type="ARBA" id="ARBA00093408"/>
    </source>
</evidence>
<comment type="function">
    <text evidence="11 13">Catalytic subunit of the glycosylphosphatidylinositol-mannosyltransferase I complex which catalyzes the transfer of the first mannose, via an alpha-1,4 bond from a dolichol-phosphate-mannose (Dol-P-Man) to the glucosaminyl acyl phosphatidylinositol (GlcN-(acyl)PI) intermediate to generate alpha-D-Man-(1-&gt;4)-alpha-D-GlcN-(1-&gt;6)-(1-radyl,2-acyl-sn-glycero-3-phospho)-2-acyl-inositol and participates in the sixth step of the glycosylphosphatidylinositol-anchor biosynthesis.</text>
</comment>
<evidence type="ECO:0000256" key="10">
    <source>
        <dbReference type="ARBA" id="ARBA00023136"/>
    </source>
</evidence>
<keyword evidence="8 13" id="KW-0256">Endoplasmic reticulum</keyword>
<dbReference type="PANTHER" id="PTHR12886:SF0">
    <property type="entry name" value="GPI MANNOSYLTRANSFERASE 1"/>
    <property type="match status" value="1"/>
</dbReference>
<dbReference type="GeneID" id="126892773"/>
<keyword evidence="4 13" id="KW-0337">GPI-anchor biosynthesis</keyword>
<keyword evidence="9 13" id="KW-1133">Transmembrane helix</keyword>
<comment type="subcellular location">
    <subcellularLocation>
        <location evidence="1 13">Endoplasmic reticulum membrane</location>
        <topology evidence="1 13">Multi-pass membrane protein</topology>
    </subcellularLocation>
</comment>
<keyword evidence="5 13" id="KW-0328">Glycosyltransferase</keyword>
<evidence type="ECO:0000256" key="8">
    <source>
        <dbReference type="ARBA" id="ARBA00022824"/>
    </source>
</evidence>
<evidence type="ECO:0000313" key="14">
    <source>
        <dbReference type="EnsemblMetazoa" id="XP_050518429.1"/>
    </source>
</evidence>
<reference evidence="14" key="1">
    <citation type="submission" date="2025-05" db="UniProtKB">
        <authorList>
            <consortium name="EnsemblMetazoa"/>
        </authorList>
    </citation>
    <scope>IDENTIFICATION</scope>
</reference>
<feature type="transmembrane region" description="Helical" evidence="13">
    <location>
        <begin position="449"/>
        <end position="471"/>
    </location>
</feature>
<dbReference type="PANTHER" id="PTHR12886">
    <property type="entry name" value="PIG-M MANNOSYLTRANSFERASE"/>
    <property type="match status" value="1"/>
</dbReference>
<feature type="transmembrane region" description="Helical" evidence="13">
    <location>
        <begin position="383"/>
        <end position="400"/>
    </location>
</feature>
<comment type="similarity">
    <text evidence="3 13">Belongs to the PIGM family.</text>
</comment>
<evidence type="ECO:0000256" key="7">
    <source>
        <dbReference type="ARBA" id="ARBA00022692"/>
    </source>
</evidence>
<keyword evidence="10 13" id="KW-0472">Membrane</keyword>
<evidence type="ECO:0000256" key="5">
    <source>
        <dbReference type="ARBA" id="ARBA00022676"/>
    </source>
</evidence>
<evidence type="ECO:0000256" key="12">
    <source>
        <dbReference type="ARBA" id="ARBA00093608"/>
    </source>
</evidence>
<dbReference type="Pfam" id="PF05007">
    <property type="entry name" value="Mannosyl_trans"/>
    <property type="match status" value="2"/>
</dbReference>
<evidence type="ECO:0000256" key="2">
    <source>
        <dbReference type="ARBA" id="ARBA00004687"/>
    </source>
</evidence>
<name>A0ABM5L7L7_DIAVI</name>
<evidence type="ECO:0000256" key="13">
    <source>
        <dbReference type="RuleBase" id="RU365064"/>
    </source>
</evidence>
<evidence type="ECO:0000256" key="4">
    <source>
        <dbReference type="ARBA" id="ARBA00022502"/>
    </source>
</evidence>
<feature type="transmembrane region" description="Helical" evidence="13">
    <location>
        <begin position="92"/>
        <end position="109"/>
    </location>
</feature>
<evidence type="ECO:0000256" key="6">
    <source>
        <dbReference type="ARBA" id="ARBA00022679"/>
    </source>
</evidence>
<sequence>MVSLWSTFVNIHYKKHLLISIILRIVLVVYGIHHDQISKLKYTDIDYKVFTDASRHYLEGNSPYNRHTYRYSPLVAILLIPNVTLHHSFGKILFCSIDIIVALLIRLIVKNTIKEYECYKQKDSKKSKLQDISKLKNANGKNRKKLRQSNKQHLNVTKAELESKNYIDLMSDTAMMVWLYNPMTIAIGTRGNCDTLAGFLVLLTLYFLQCKRYIFLTGIIHGISIHFRLYPIIYSLTYFMFLSKYSFYTTEDRRKNLQKPLAIDETPNLKKLKNIENTIVQTSSMGGHKLVPQNVKTEKRTIFKKEYLVYLVPNLDQLKLISGCLLSLSFLTWYFYSLFGYTFLYETYLYHVLRKDPRHNFSLYFYLQYLTAWVKNIGYWQKALMILPQLVLILVFSVRYGLNRFSLNFSILTQTIVMVIYNGVLTSQYFVWVMAVLPLCLWQIKLSKLMGAVLLLIWYIAQGVWLLPAYLLEFQGQNTFLYIWIQSVSFFCANIAILGRLIMYFMPIHDKGE</sequence>
<feature type="transmembrane region" description="Helical" evidence="13">
    <location>
        <begin position="320"/>
        <end position="345"/>
    </location>
</feature>
<dbReference type="RefSeq" id="XP_050518429.1">
    <property type="nucleotide sequence ID" value="XM_050662472.1"/>
</dbReference>
<proteinExistence type="inferred from homology"/>
<feature type="transmembrane region" description="Helical" evidence="13">
    <location>
        <begin position="16"/>
        <end position="33"/>
    </location>
</feature>
<dbReference type="Proteomes" id="UP001652700">
    <property type="component" value="Unplaced"/>
</dbReference>
<evidence type="ECO:0000256" key="1">
    <source>
        <dbReference type="ARBA" id="ARBA00004477"/>
    </source>
</evidence>
<keyword evidence="6 13" id="KW-0808">Transferase</keyword>
<protein>
    <recommendedName>
        <fullName evidence="12 13">GPI alpha-1,4-mannosyltransferase I, catalytic subunit</fullName>
        <ecNumber evidence="13">2.4.1.-</ecNumber>
    </recommendedName>
    <alternativeName>
        <fullName evidence="13">GPI mannosyltransferase I</fullName>
    </alternativeName>
</protein>
<keyword evidence="15" id="KW-1185">Reference proteome</keyword>